<dbReference type="PROSITE" id="PS50984">
    <property type="entry name" value="TRUD"/>
    <property type="match status" value="1"/>
</dbReference>
<keyword evidence="6" id="KW-1185">Reference proteome</keyword>
<dbReference type="InterPro" id="IPR001656">
    <property type="entry name" value="PsdUridine_synth_TruD"/>
</dbReference>
<feature type="domain" description="TRUD" evidence="4">
    <location>
        <begin position="53"/>
        <end position="215"/>
    </location>
</feature>
<comment type="similarity">
    <text evidence="2">Belongs to the pseudouridine synthase TruD family.</text>
</comment>
<evidence type="ECO:0000313" key="5">
    <source>
        <dbReference type="EMBL" id="MEQ2179167.1"/>
    </source>
</evidence>
<gene>
    <name evidence="5" type="ORF">GOODEAATRI_021844</name>
</gene>
<dbReference type="PANTHER" id="PTHR13326:SF21">
    <property type="entry name" value="PSEUDOURIDYLATE SYNTHASE PUS7L"/>
    <property type="match status" value="1"/>
</dbReference>
<dbReference type="SUPFAM" id="SSF55120">
    <property type="entry name" value="Pseudouridine synthase"/>
    <property type="match status" value="1"/>
</dbReference>
<dbReference type="EMBL" id="JAHRIO010062139">
    <property type="protein sequence ID" value="MEQ2179167.1"/>
    <property type="molecule type" value="Genomic_DNA"/>
</dbReference>
<evidence type="ECO:0000313" key="6">
    <source>
        <dbReference type="Proteomes" id="UP001476798"/>
    </source>
</evidence>
<accession>A0ABV0P6T5</accession>
<proteinExistence type="inferred from homology"/>
<dbReference type="InterPro" id="IPR020103">
    <property type="entry name" value="PsdUridine_synth_cat_dom_sf"/>
</dbReference>
<feature type="non-terminal residue" evidence="5">
    <location>
        <position position="1"/>
    </location>
</feature>
<keyword evidence="3" id="KW-0413">Isomerase</keyword>
<dbReference type="PANTHER" id="PTHR13326">
    <property type="entry name" value="TRNA PSEUDOURIDINE SYNTHASE D"/>
    <property type="match status" value="1"/>
</dbReference>
<dbReference type="InterPro" id="IPR042214">
    <property type="entry name" value="TruD_catalytic"/>
</dbReference>
<evidence type="ECO:0000256" key="3">
    <source>
        <dbReference type="ARBA" id="ARBA00023235"/>
    </source>
</evidence>
<dbReference type="Proteomes" id="UP001476798">
    <property type="component" value="Unassembled WGS sequence"/>
</dbReference>
<reference evidence="5 6" key="1">
    <citation type="submission" date="2021-06" db="EMBL/GenBank/DDBJ databases">
        <authorList>
            <person name="Palmer J.M."/>
        </authorList>
    </citation>
    <scope>NUCLEOTIDE SEQUENCE [LARGE SCALE GENOMIC DNA]</scope>
    <source>
        <strain evidence="5 6">GA_2019</strain>
        <tissue evidence="5">Muscle</tissue>
    </source>
</reference>
<dbReference type="Gene3D" id="3.30.2350.20">
    <property type="entry name" value="TruD, catalytic domain"/>
    <property type="match status" value="1"/>
</dbReference>
<dbReference type="InterPro" id="IPR011760">
    <property type="entry name" value="PsdUridine_synth_TruD_insert"/>
</dbReference>
<evidence type="ECO:0000256" key="2">
    <source>
        <dbReference type="ARBA" id="ARBA00007953"/>
    </source>
</evidence>
<evidence type="ECO:0000259" key="4">
    <source>
        <dbReference type="PROSITE" id="PS50984"/>
    </source>
</evidence>
<sequence length="268" mass="29797">PHGAPDEHFSGADVHGRLAALIKEAVSAVRLFLSPEESDDPPSLAKRHFLQTGYGFYFISPNKGNAKESLALMPLSKPRERLMLRALNRYGTGPDGCVQAWLSLPHSMRVFYPHAYCSRVWNDAAAHRLSTMGLGVRQGDLVWTQTGQKRTEGTGETACPQVLLPMPGNSVKYPENAMRTWYQERLAGDGLAECRFRVSSLKLNLPGCYRPLLAIPHNLSYQLRRAAFSHGAKKQESVTESPTLSLNFDLDSSCYATICLREIMKCET</sequence>
<evidence type="ECO:0000256" key="1">
    <source>
        <dbReference type="ARBA" id="ARBA00001166"/>
    </source>
</evidence>
<protein>
    <recommendedName>
        <fullName evidence="4">TRUD domain-containing protein</fullName>
    </recommendedName>
</protein>
<comment type="caution">
    <text evidence="5">The sequence shown here is derived from an EMBL/GenBank/DDBJ whole genome shotgun (WGS) entry which is preliminary data.</text>
</comment>
<organism evidence="5 6">
    <name type="scientific">Goodea atripinnis</name>
    <dbReference type="NCBI Taxonomy" id="208336"/>
    <lineage>
        <taxon>Eukaryota</taxon>
        <taxon>Metazoa</taxon>
        <taxon>Chordata</taxon>
        <taxon>Craniata</taxon>
        <taxon>Vertebrata</taxon>
        <taxon>Euteleostomi</taxon>
        <taxon>Actinopterygii</taxon>
        <taxon>Neopterygii</taxon>
        <taxon>Teleostei</taxon>
        <taxon>Neoteleostei</taxon>
        <taxon>Acanthomorphata</taxon>
        <taxon>Ovalentaria</taxon>
        <taxon>Atherinomorphae</taxon>
        <taxon>Cyprinodontiformes</taxon>
        <taxon>Goodeidae</taxon>
        <taxon>Goodea</taxon>
    </lineage>
</organism>
<name>A0ABV0P6T5_9TELE</name>
<comment type="catalytic activity">
    <reaction evidence="1">
        <text>a uridine in mRNA = a pseudouridine in mRNA</text>
        <dbReference type="Rhea" id="RHEA:56644"/>
        <dbReference type="Rhea" id="RHEA-COMP:14658"/>
        <dbReference type="Rhea" id="RHEA-COMP:14659"/>
        <dbReference type="ChEBI" id="CHEBI:65314"/>
        <dbReference type="ChEBI" id="CHEBI:65315"/>
    </reaction>
</comment>
<dbReference type="Pfam" id="PF01142">
    <property type="entry name" value="TruD"/>
    <property type="match status" value="1"/>
</dbReference>